<organism evidence="1 2">
    <name type="scientific">Poseidonocella sedimentorum</name>
    <dbReference type="NCBI Taxonomy" id="871652"/>
    <lineage>
        <taxon>Bacteria</taxon>
        <taxon>Pseudomonadati</taxon>
        <taxon>Pseudomonadota</taxon>
        <taxon>Alphaproteobacteria</taxon>
        <taxon>Rhodobacterales</taxon>
        <taxon>Roseobacteraceae</taxon>
        <taxon>Poseidonocella</taxon>
    </lineage>
</organism>
<evidence type="ECO:0000313" key="2">
    <source>
        <dbReference type="Proteomes" id="UP000199302"/>
    </source>
</evidence>
<name>A0A1I6D601_9RHOB</name>
<protein>
    <submittedName>
        <fullName evidence="1">Uncharacterized protein</fullName>
    </submittedName>
</protein>
<dbReference type="RefSeq" id="WP_092076923.1">
    <property type="nucleotide sequence ID" value="NZ_FOYI01000002.1"/>
</dbReference>
<keyword evidence="2" id="KW-1185">Reference proteome</keyword>
<proteinExistence type="predicted"/>
<dbReference type="STRING" id="871652.SAMN04515673_102237"/>
<dbReference type="AlphaFoldDB" id="A0A1I6D601"/>
<dbReference type="EMBL" id="FOYI01000002">
    <property type="protein sequence ID" value="SFR00860.1"/>
    <property type="molecule type" value="Genomic_DNA"/>
</dbReference>
<accession>A0A1I6D601</accession>
<sequence length="120" mass="12863">MVSLISTALRDGVWELELSHDGPALPDLAVMLDGTEVARAVASQAGDGRWQVRAPLPPEVLHDGLNTFLLCASDAPDPIASLPVMAGAPLDPDIRAELDQLRSELDLLKSAFRRHCRDGS</sequence>
<evidence type="ECO:0000313" key="1">
    <source>
        <dbReference type="EMBL" id="SFR00860.1"/>
    </source>
</evidence>
<dbReference type="Proteomes" id="UP000199302">
    <property type="component" value="Unassembled WGS sequence"/>
</dbReference>
<dbReference type="OrthoDB" id="7772846at2"/>
<reference evidence="1 2" key="1">
    <citation type="submission" date="2016-10" db="EMBL/GenBank/DDBJ databases">
        <authorList>
            <person name="de Groot N.N."/>
        </authorList>
    </citation>
    <scope>NUCLEOTIDE SEQUENCE [LARGE SCALE GENOMIC DNA]</scope>
    <source>
        <strain evidence="2">KMM 9023,NRIC 0796,JCM 17311,KCTC 23692</strain>
    </source>
</reference>
<gene>
    <name evidence="1" type="ORF">SAMN04515673_102237</name>
</gene>